<evidence type="ECO:0000256" key="10">
    <source>
        <dbReference type="SAM" id="Phobius"/>
    </source>
</evidence>
<dbReference type="GO" id="GO:0005789">
    <property type="term" value="C:endoplasmic reticulum membrane"/>
    <property type="evidence" value="ECO:0007669"/>
    <property type="project" value="UniProtKB-SubCell"/>
</dbReference>
<comment type="similarity">
    <text evidence="2">Belongs to the BIG1 family.</text>
</comment>
<keyword evidence="4 10" id="KW-0812">Transmembrane</keyword>
<feature type="transmembrane region" description="Helical" evidence="10">
    <location>
        <begin position="275"/>
        <end position="299"/>
    </location>
</feature>
<evidence type="ECO:0000256" key="2">
    <source>
        <dbReference type="ARBA" id="ARBA00008203"/>
    </source>
</evidence>
<evidence type="ECO:0000256" key="9">
    <source>
        <dbReference type="ARBA" id="ARBA00023316"/>
    </source>
</evidence>
<organism evidence="11 12">
    <name type="scientific">[Candida] railenensis</name>
    <dbReference type="NCBI Taxonomy" id="45579"/>
    <lineage>
        <taxon>Eukaryota</taxon>
        <taxon>Fungi</taxon>
        <taxon>Dikarya</taxon>
        <taxon>Ascomycota</taxon>
        <taxon>Saccharomycotina</taxon>
        <taxon>Pichiomycetes</taxon>
        <taxon>Debaryomycetaceae</taxon>
        <taxon>Kurtzmaniella</taxon>
    </lineage>
</organism>
<evidence type="ECO:0000256" key="3">
    <source>
        <dbReference type="ARBA" id="ARBA00022089"/>
    </source>
</evidence>
<keyword evidence="9" id="KW-0961">Cell wall biogenesis/degradation</keyword>
<dbReference type="PANTHER" id="PTHR28285">
    <property type="entry name" value="PROTEIN BIG1"/>
    <property type="match status" value="1"/>
</dbReference>
<dbReference type="AlphaFoldDB" id="A0A9P0QPD2"/>
<dbReference type="OrthoDB" id="9985059at2759"/>
<dbReference type="EMBL" id="CAKXYY010000005">
    <property type="protein sequence ID" value="CAH2352051.1"/>
    <property type="molecule type" value="Genomic_DNA"/>
</dbReference>
<evidence type="ECO:0000256" key="5">
    <source>
        <dbReference type="ARBA" id="ARBA00022729"/>
    </source>
</evidence>
<keyword evidence="8 10" id="KW-0472">Membrane</keyword>
<dbReference type="PANTHER" id="PTHR28285:SF1">
    <property type="entry name" value="PROTEIN BIG1"/>
    <property type="match status" value="1"/>
</dbReference>
<comment type="caution">
    <text evidence="11">The sequence shown here is derived from an EMBL/GenBank/DDBJ whole genome shotgun (WGS) entry which is preliminary data.</text>
</comment>
<feature type="transmembrane region" description="Helical" evidence="10">
    <location>
        <begin position="6"/>
        <end position="27"/>
    </location>
</feature>
<dbReference type="GO" id="GO:0071555">
    <property type="term" value="P:cell wall organization"/>
    <property type="evidence" value="ECO:0007669"/>
    <property type="project" value="UniProtKB-KW"/>
</dbReference>
<evidence type="ECO:0000256" key="4">
    <source>
        <dbReference type="ARBA" id="ARBA00022692"/>
    </source>
</evidence>
<accession>A0A9P0QPD2</accession>
<reference evidence="11" key="1">
    <citation type="submission" date="2022-03" db="EMBL/GenBank/DDBJ databases">
        <authorList>
            <person name="Legras J.-L."/>
            <person name="Devillers H."/>
            <person name="Grondin C."/>
        </authorList>
    </citation>
    <scope>NUCLEOTIDE SEQUENCE</scope>
    <source>
        <strain evidence="11">CLIB 1423</strain>
    </source>
</reference>
<evidence type="ECO:0000256" key="1">
    <source>
        <dbReference type="ARBA" id="ARBA00004115"/>
    </source>
</evidence>
<keyword evidence="6" id="KW-0256">Endoplasmic reticulum</keyword>
<name>A0A9P0QPD2_9ASCO</name>
<evidence type="ECO:0000313" key="12">
    <source>
        <dbReference type="Proteomes" id="UP000837801"/>
    </source>
</evidence>
<protein>
    <recommendedName>
        <fullName evidence="3">Protein BIG1</fullName>
    </recommendedName>
</protein>
<comment type="subcellular location">
    <subcellularLocation>
        <location evidence="1">Endoplasmic reticulum membrane</location>
        <topology evidence="1">Single-pass type I membrane protein</topology>
    </subcellularLocation>
</comment>
<keyword evidence="7 10" id="KW-1133">Transmembrane helix</keyword>
<evidence type="ECO:0000313" key="11">
    <source>
        <dbReference type="EMBL" id="CAH2352051.1"/>
    </source>
</evidence>
<keyword evidence="5" id="KW-0732">Signal</keyword>
<evidence type="ECO:0000256" key="6">
    <source>
        <dbReference type="ARBA" id="ARBA00022824"/>
    </source>
</evidence>
<gene>
    <name evidence="11" type="ORF">CLIB1423_05S04522</name>
</gene>
<dbReference type="InterPro" id="IPR037654">
    <property type="entry name" value="Big1"/>
</dbReference>
<evidence type="ECO:0000256" key="8">
    <source>
        <dbReference type="ARBA" id="ARBA00023136"/>
    </source>
</evidence>
<proteinExistence type="inferred from homology"/>
<dbReference type="GO" id="GO:0009272">
    <property type="term" value="P:fungal-type cell wall biogenesis"/>
    <property type="evidence" value="ECO:0007669"/>
    <property type="project" value="TreeGrafter"/>
</dbReference>
<dbReference type="Proteomes" id="UP000837801">
    <property type="component" value="Unassembled WGS sequence"/>
</dbReference>
<evidence type="ECO:0000256" key="7">
    <source>
        <dbReference type="ARBA" id="ARBA00022989"/>
    </source>
</evidence>
<keyword evidence="12" id="KW-1185">Reference proteome</keyword>
<sequence length="312" mass="36347">MNLRFVVGLLSIITTVISFHAVPVLFASHKLVKDIRSSKELTESHSAEEVTNLAKKLITQCSSNQYILVNIPGLRLEDLRVSEKDNWPFLRKYLTMSSTVLGVPWCEDPIDLNYLEKYIIKTCKAETINVIHEDDEEVNEYIDTRVRVIKVELSELSGDSLAREGQIRRYDDLIRKILRKLPSPHYSIIMTSSKVVENHFTPHHIIEGHPERFQIFNDIFNDPSREFDVERNDRFHEVPPVFSAPRHTNDRYLANKKKDEIHFFDYELWKKNEQLIMTIVVMVLGIAFLKVTSIMKYVLGNFSRTGGDKKRD</sequence>
<dbReference type="GO" id="GO:0006078">
    <property type="term" value="P:(1-&gt;6)-beta-D-glucan biosynthetic process"/>
    <property type="evidence" value="ECO:0007669"/>
    <property type="project" value="TreeGrafter"/>
</dbReference>